<evidence type="ECO:0000313" key="1">
    <source>
        <dbReference type="EnsemblPlants" id="OMERI10G11830.1"/>
    </source>
</evidence>
<reference evidence="1" key="1">
    <citation type="submission" date="2015-04" db="UniProtKB">
        <authorList>
            <consortium name="EnsemblPlants"/>
        </authorList>
    </citation>
    <scope>IDENTIFICATION</scope>
</reference>
<sequence length="101" mass="11147">MGDLFLHGRRLILAEVRAPRGNLTSSPVRARLGILKHRLTTPSFPLVLFGFTPQSEISCPATGASNLRWLHRSGRRILAATDAPPPMLVFGLSFNKISMRL</sequence>
<reference evidence="1" key="2">
    <citation type="submission" date="2018-05" db="EMBL/GenBank/DDBJ databases">
        <title>OmerRS3 (Oryza meridionalis Reference Sequence Version 3).</title>
        <authorList>
            <person name="Zhang J."/>
            <person name="Kudrna D."/>
            <person name="Lee S."/>
            <person name="Talag J."/>
            <person name="Welchert J."/>
            <person name="Wing R.A."/>
        </authorList>
    </citation>
    <scope>NUCLEOTIDE SEQUENCE [LARGE SCALE GENOMIC DNA]</scope>
    <source>
        <strain evidence="1">cv. OR44</strain>
    </source>
</reference>
<dbReference type="AlphaFoldDB" id="A0A0E0EZQ1"/>
<organism evidence="1">
    <name type="scientific">Oryza meridionalis</name>
    <dbReference type="NCBI Taxonomy" id="40149"/>
    <lineage>
        <taxon>Eukaryota</taxon>
        <taxon>Viridiplantae</taxon>
        <taxon>Streptophyta</taxon>
        <taxon>Embryophyta</taxon>
        <taxon>Tracheophyta</taxon>
        <taxon>Spermatophyta</taxon>
        <taxon>Magnoliopsida</taxon>
        <taxon>Liliopsida</taxon>
        <taxon>Poales</taxon>
        <taxon>Poaceae</taxon>
        <taxon>BOP clade</taxon>
        <taxon>Oryzoideae</taxon>
        <taxon>Oryzeae</taxon>
        <taxon>Oryzinae</taxon>
        <taxon>Oryza</taxon>
    </lineage>
</organism>
<name>A0A0E0EZQ1_9ORYZ</name>
<dbReference type="Gramene" id="OMERI10G11830.1">
    <property type="protein sequence ID" value="OMERI10G11830.1"/>
    <property type="gene ID" value="OMERI10G11830"/>
</dbReference>
<proteinExistence type="predicted"/>
<dbReference type="Proteomes" id="UP000008021">
    <property type="component" value="Chromosome 10"/>
</dbReference>
<protein>
    <submittedName>
        <fullName evidence="1">Uncharacterized protein</fullName>
    </submittedName>
</protein>
<dbReference type="HOGENOM" id="CLU_2296180_0_0_1"/>
<keyword evidence="2" id="KW-1185">Reference proteome</keyword>
<accession>A0A0E0EZQ1</accession>
<dbReference type="EnsemblPlants" id="OMERI10G11830.1">
    <property type="protein sequence ID" value="OMERI10G11830.1"/>
    <property type="gene ID" value="OMERI10G11830"/>
</dbReference>
<evidence type="ECO:0000313" key="2">
    <source>
        <dbReference type="Proteomes" id="UP000008021"/>
    </source>
</evidence>